<dbReference type="AlphaFoldDB" id="A0AAX6GGV8"/>
<proteinExistence type="predicted"/>
<organism evidence="2 3">
    <name type="scientific">Iris pallida</name>
    <name type="common">Sweet iris</name>
    <dbReference type="NCBI Taxonomy" id="29817"/>
    <lineage>
        <taxon>Eukaryota</taxon>
        <taxon>Viridiplantae</taxon>
        <taxon>Streptophyta</taxon>
        <taxon>Embryophyta</taxon>
        <taxon>Tracheophyta</taxon>
        <taxon>Spermatophyta</taxon>
        <taxon>Magnoliopsida</taxon>
        <taxon>Liliopsida</taxon>
        <taxon>Asparagales</taxon>
        <taxon>Iridaceae</taxon>
        <taxon>Iridoideae</taxon>
        <taxon>Irideae</taxon>
        <taxon>Iris</taxon>
    </lineage>
</organism>
<accession>A0AAX6GGV8</accession>
<sequence length="222" mass="24817">MTHSRPLTITHSPSPSRSLLLPLKISPPPLLTLNHHPHHHSFSFPPRPLLPLKISPPPLLTLNHHPHHHPFSFLSILTPSQTQHHPHHLRSVDSPRLGHRRPTRGPRSPNRALPASSVRPRRRPPPFRSRDRLVSTLSASVATLTRALVPRLISTGRHPTPDPTACDPRSDAAAVPNGRPCCCHVQTRSKSPRVVDDAPWNRIDPSPRPPFGFRYQTFGIIS</sequence>
<feature type="region of interest" description="Disordered" evidence="1">
    <location>
        <begin position="80"/>
        <end position="133"/>
    </location>
</feature>
<protein>
    <submittedName>
        <fullName evidence="2">Leucine-rich repeat extensin-like protein 3</fullName>
    </submittedName>
</protein>
<evidence type="ECO:0000256" key="1">
    <source>
        <dbReference type="SAM" id="MobiDB-lite"/>
    </source>
</evidence>
<keyword evidence="3" id="KW-1185">Reference proteome</keyword>
<reference evidence="2" key="2">
    <citation type="submission" date="2023-04" db="EMBL/GenBank/DDBJ databases">
        <authorList>
            <person name="Bruccoleri R.E."/>
            <person name="Oakeley E.J."/>
            <person name="Faust A.-M."/>
            <person name="Dessus-Babus S."/>
            <person name="Altorfer M."/>
            <person name="Burckhardt D."/>
            <person name="Oertli M."/>
            <person name="Naumann U."/>
            <person name="Petersen F."/>
            <person name="Wong J."/>
        </authorList>
    </citation>
    <scope>NUCLEOTIDE SEQUENCE</scope>
    <source>
        <strain evidence="2">GSM-AAB239-AS_SAM_17_03QT</strain>
        <tissue evidence="2">Leaf</tissue>
    </source>
</reference>
<evidence type="ECO:0000313" key="3">
    <source>
        <dbReference type="Proteomes" id="UP001140949"/>
    </source>
</evidence>
<gene>
    <name evidence="2" type="ORF">M6B38_366115</name>
</gene>
<dbReference type="Proteomes" id="UP001140949">
    <property type="component" value="Unassembled WGS sequence"/>
</dbReference>
<dbReference type="EMBL" id="JANAVB010019799">
    <property type="protein sequence ID" value="KAJ6827929.1"/>
    <property type="molecule type" value="Genomic_DNA"/>
</dbReference>
<name>A0AAX6GGV8_IRIPA</name>
<comment type="caution">
    <text evidence="2">The sequence shown here is derived from an EMBL/GenBank/DDBJ whole genome shotgun (WGS) entry which is preliminary data.</text>
</comment>
<reference evidence="2" key="1">
    <citation type="journal article" date="2023" name="GigaByte">
        <title>Genome assembly of the bearded iris, Iris pallida Lam.</title>
        <authorList>
            <person name="Bruccoleri R.E."/>
            <person name="Oakeley E.J."/>
            <person name="Faust A.M.E."/>
            <person name="Altorfer M."/>
            <person name="Dessus-Babus S."/>
            <person name="Burckhardt D."/>
            <person name="Oertli M."/>
            <person name="Naumann U."/>
            <person name="Petersen F."/>
            <person name="Wong J."/>
        </authorList>
    </citation>
    <scope>NUCLEOTIDE SEQUENCE</scope>
    <source>
        <strain evidence="2">GSM-AAB239-AS_SAM_17_03QT</strain>
    </source>
</reference>
<evidence type="ECO:0000313" key="2">
    <source>
        <dbReference type="EMBL" id="KAJ6827929.1"/>
    </source>
</evidence>